<comment type="caution">
    <text evidence="2">The sequence shown here is derived from an EMBL/GenBank/DDBJ whole genome shotgun (WGS) entry which is preliminary data.</text>
</comment>
<feature type="non-terminal residue" evidence="2">
    <location>
        <position position="254"/>
    </location>
</feature>
<dbReference type="Proteomes" id="UP000767238">
    <property type="component" value="Unassembled WGS sequence"/>
</dbReference>
<accession>A0A9P8K648</accession>
<name>A0A9P8K648_AURME</name>
<feature type="signal peptide" evidence="1">
    <location>
        <begin position="1"/>
        <end position="17"/>
    </location>
</feature>
<reference evidence="2" key="2">
    <citation type="submission" date="2021-08" db="EMBL/GenBank/DDBJ databases">
        <authorList>
            <person name="Gostincar C."/>
            <person name="Sun X."/>
            <person name="Song Z."/>
            <person name="Gunde-Cimerman N."/>
        </authorList>
    </citation>
    <scope>NUCLEOTIDE SEQUENCE</scope>
    <source>
        <strain evidence="2">EXF-8016</strain>
    </source>
</reference>
<organism evidence="2 3">
    <name type="scientific">Aureobasidium melanogenum</name>
    <name type="common">Aureobasidium pullulans var. melanogenum</name>
    <dbReference type="NCBI Taxonomy" id="46634"/>
    <lineage>
        <taxon>Eukaryota</taxon>
        <taxon>Fungi</taxon>
        <taxon>Dikarya</taxon>
        <taxon>Ascomycota</taxon>
        <taxon>Pezizomycotina</taxon>
        <taxon>Dothideomycetes</taxon>
        <taxon>Dothideomycetidae</taxon>
        <taxon>Dothideales</taxon>
        <taxon>Saccotheciaceae</taxon>
        <taxon>Aureobasidium</taxon>
    </lineage>
</organism>
<proteinExistence type="predicted"/>
<evidence type="ECO:0000256" key="1">
    <source>
        <dbReference type="SAM" id="SignalP"/>
    </source>
</evidence>
<keyword evidence="1" id="KW-0732">Signal</keyword>
<sequence length="254" mass="29761">MLILTAISSLLLPLASAAVIGQPQQPLASETANLTVDLTVKKFAIDGMSDAKFRLHHVAARALLGDASYIVLREAEIEQRQQEIWQFLWNNELRCSDWGMNTKDELVSEYRPKIWFSDDRVFDADPAHVPQEVIAALEKLLEQEWKERKDMRRQRMCNLPKTVDKDTMAMSRDISDVPEDDWHITIPEEYMQYLIPQSVIEEEDKRNGEFWQERHESNRKNILAGTRSIRDMEMPDLSKCTKRERRMRHIFEGF</sequence>
<evidence type="ECO:0000313" key="2">
    <source>
        <dbReference type="EMBL" id="KAH0222382.1"/>
    </source>
</evidence>
<dbReference type="AlphaFoldDB" id="A0A9P8K648"/>
<dbReference type="OrthoDB" id="3887920at2759"/>
<reference evidence="2" key="1">
    <citation type="journal article" date="2021" name="J Fungi (Basel)">
        <title>Virulence traits and population genomics of the black yeast Aureobasidium melanogenum.</title>
        <authorList>
            <person name="Cernosa A."/>
            <person name="Sun X."/>
            <person name="Gostincar C."/>
            <person name="Fang C."/>
            <person name="Gunde-Cimerman N."/>
            <person name="Song Z."/>
        </authorList>
    </citation>
    <scope>NUCLEOTIDE SEQUENCE</scope>
    <source>
        <strain evidence="2">EXF-8016</strain>
    </source>
</reference>
<evidence type="ECO:0000313" key="3">
    <source>
        <dbReference type="Proteomes" id="UP000767238"/>
    </source>
</evidence>
<feature type="chain" id="PRO_5040240775" evidence="1">
    <location>
        <begin position="18"/>
        <end position="254"/>
    </location>
</feature>
<protein>
    <submittedName>
        <fullName evidence="2">Uncharacterized protein</fullName>
    </submittedName>
</protein>
<gene>
    <name evidence="2" type="ORF">KCV03_g4600</name>
</gene>
<dbReference type="EMBL" id="JAHFYH010000028">
    <property type="protein sequence ID" value="KAH0222382.1"/>
    <property type="molecule type" value="Genomic_DNA"/>
</dbReference>